<evidence type="ECO:0000313" key="4">
    <source>
        <dbReference type="Proteomes" id="UP001251085"/>
    </source>
</evidence>
<organism evidence="3 4">
    <name type="scientific">Paracoccus broussonetiae</name>
    <dbReference type="NCBI Taxonomy" id="3075834"/>
    <lineage>
        <taxon>Bacteria</taxon>
        <taxon>Pseudomonadati</taxon>
        <taxon>Pseudomonadota</taxon>
        <taxon>Alphaproteobacteria</taxon>
        <taxon>Rhodobacterales</taxon>
        <taxon>Paracoccaceae</taxon>
        <taxon>Paracoccus</taxon>
    </lineage>
</organism>
<evidence type="ECO:0008006" key="5">
    <source>
        <dbReference type="Google" id="ProtNLM"/>
    </source>
</evidence>
<accession>A0ABU3EGV1</accession>
<reference evidence="4" key="1">
    <citation type="submission" date="2023-07" db="EMBL/GenBank/DDBJ databases">
        <title>Characterization of two Paracoccaceae strains isolated from Phycosphere and proposal of Xinfangfangia lacusdiani sp. nov.</title>
        <authorList>
            <person name="Deng Y."/>
            <person name="Zhang Y.Q."/>
        </authorList>
    </citation>
    <scope>NUCLEOTIDE SEQUENCE [LARGE SCALE GENOMIC DNA]</scope>
    <source>
        <strain evidence="4">CPCC 101403</strain>
    </source>
</reference>
<feature type="signal peptide" evidence="2">
    <location>
        <begin position="1"/>
        <end position="26"/>
    </location>
</feature>
<evidence type="ECO:0000313" key="3">
    <source>
        <dbReference type="EMBL" id="MDT1063419.1"/>
    </source>
</evidence>
<comment type="caution">
    <text evidence="3">The sequence shown here is derived from an EMBL/GenBank/DDBJ whole genome shotgun (WGS) entry which is preliminary data.</text>
</comment>
<gene>
    <name evidence="3" type="ORF">RM190_16210</name>
</gene>
<feature type="chain" id="PRO_5047454965" description="PepSY domain-containing protein" evidence="2">
    <location>
        <begin position="27"/>
        <end position="297"/>
    </location>
</feature>
<dbReference type="Proteomes" id="UP001251085">
    <property type="component" value="Unassembled WGS sequence"/>
</dbReference>
<evidence type="ECO:0000256" key="2">
    <source>
        <dbReference type="SAM" id="SignalP"/>
    </source>
</evidence>
<name>A0ABU3EGV1_9RHOB</name>
<dbReference type="EMBL" id="JAVRQI010000012">
    <property type="protein sequence ID" value="MDT1063419.1"/>
    <property type="molecule type" value="Genomic_DNA"/>
</dbReference>
<feature type="compositionally biased region" description="Low complexity" evidence="1">
    <location>
        <begin position="231"/>
        <end position="241"/>
    </location>
</feature>
<proteinExistence type="predicted"/>
<feature type="region of interest" description="Disordered" evidence="1">
    <location>
        <begin position="156"/>
        <end position="244"/>
    </location>
</feature>
<keyword evidence="4" id="KW-1185">Reference proteome</keyword>
<keyword evidence="2" id="KW-0732">Signal</keyword>
<feature type="region of interest" description="Disordered" evidence="1">
    <location>
        <begin position="56"/>
        <end position="75"/>
    </location>
</feature>
<evidence type="ECO:0000256" key="1">
    <source>
        <dbReference type="SAM" id="MobiDB-lite"/>
    </source>
</evidence>
<protein>
    <recommendedName>
        <fullName evidence="5">PepSY domain-containing protein</fullName>
    </recommendedName>
</protein>
<dbReference type="RefSeq" id="WP_311760505.1">
    <property type="nucleotide sequence ID" value="NZ_JAVRQI010000012.1"/>
</dbReference>
<sequence length="297" mass="31527">MSRYFTSSVAAAALMSLLAGPVLAQAAPQQPEAAEAGVQAQVVLPEALRDAGLTDLTSKSSRHGSRVSGKLPDGTEIGIMLDEQGGLRGIRSRDDAPLPSALVERLVPQAVRGQQIFGELGQIEAIFLGDRGVMLAGQDAKSKSVRAAFAEDGTLMRFGRGDDEGHGPGMGPDGDRHHRRHDGDRDGRGRDDDRGHWRRDGGRDHGDHDRGDRDHKGPRHEGRMGPGDGPDGVNPPAGGDPLTPDAIRSTLTEAGYTELGQILQQGRVTVAQATNPEGEPVLVEIAPNGRVVRELNR</sequence>
<feature type="compositionally biased region" description="Basic and acidic residues" evidence="1">
    <location>
        <begin position="173"/>
        <end position="223"/>
    </location>
</feature>